<proteinExistence type="predicted"/>
<evidence type="ECO:0000259" key="6">
    <source>
        <dbReference type="Pfam" id="PF10392"/>
    </source>
</evidence>
<dbReference type="InterPro" id="IPR048485">
    <property type="entry name" value="COG5_helical"/>
</dbReference>
<keyword evidence="4" id="KW-0472">Membrane</keyword>
<accession>A0A427XZ94</accession>
<dbReference type="PANTHER" id="PTHR13228">
    <property type="entry name" value="CONSERVED OLIGOMERIC GOLGI COMPLEX COMPONENT 5"/>
    <property type="match status" value="1"/>
</dbReference>
<dbReference type="GeneID" id="39590178"/>
<evidence type="ECO:0000256" key="4">
    <source>
        <dbReference type="ARBA" id="ARBA00023136"/>
    </source>
</evidence>
<keyword evidence="3" id="KW-0333">Golgi apparatus</keyword>
<sequence length="876" mass="96428">MSESHVGHHRRATTTAESFIDHKPFLSDRFAVNDYANAVLQGRAYRPDEEDGGAESSSRQKEKGDLSVEVARLNYGIEDVTRQLRSEITQSYPLLLSHLTTSLALSSHLAPIRSSLTSLSSSIDRLHTKIHAPHAQLALLVRRLALLALASDLSRRAARFVLVARRLETQMERVRDGAAGEGGSIGDGEKERELAKAALSVAELDTLLATPGEDDLEGSAANGGEEEENSTRPLPLQSLDFVRAVVPIVDKARDSIITEMEAMVVSGLGSLNQPLLSSSLQTAHNLGLLPDLVSNLVADLNDAVTLRVQRAFDSAAIGREVAGKDTSHAVKFTTRSRTQTEPSSANLSQWIAVLWARLERVVEDVANCCIKVYTLEKVLKAKRDAVTQVEFLEEVMRTLDEKPSFTFWTTLAKAFEAQTKEAAKTSGWLQQALSTGYPRLLRLFHDFFAKIAVHTDTVYTQEHQSPEAVLVLRSVSTFETLYLTRSTARMSDAVTSAMSLYMAARQTAPGAGEGVNIARTITNELDSARFDPLLVRTVARNAVKVLNTLRTKVDAALVRDFTATSLIGPQATPAEVINAQLVSCLYHCALNLSQVEAQFGSKVSAILHPSVSALEATYKKITDALDTAIKREFSTILARIHRVDFSKPVDPMAMGSGGSPYMQDLADKLVFLRQEILGRLSLGEFMRQWVLRLSKFLIHTFLLHASIARPMGESGRLKLTGNMTEFEMSLQNFLNTGRVQGSKQSLKVSQIGDEYLALRSFRQLLFADRAGIVNPVETVHLPPLVVLHHVIVRSPLRLPHEVHGWSEHEYVLWVDKHTEEDAWDLLEKGVDGQVESAGAGKTKTAADGDEDAEAVGTVKEVLEHARHHHEQDREAH</sequence>
<evidence type="ECO:0000256" key="2">
    <source>
        <dbReference type="ARBA" id="ARBA00020974"/>
    </source>
</evidence>
<dbReference type="STRING" id="105984.A0A427XZ94"/>
<dbReference type="AlphaFoldDB" id="A0A427XZ94"/>
<dbReference type="GO" id="GO:0017119">
    <property type="term" value="C:Golgi transport complex"/>
    <property type="evidence" value="ECO:0007669"/>
    <property type="project" value="InterPro"/>
</dbReference>
<feature type="domain" description="Conserved oligomeric Golgi complex subunit 5 helical" evidence="7">
    <location>
        <begin position="236"/>
        <end position="448"/>
    </location>
</feature>
<evidence type="ECO:0000256" key="3">
    <source>
        <dbReference type="ARBA" id="ARBA00023034"/>
    </source>
</evidence>
<feature type="region of interest" description="Disordered" evidence="5">
    <location>
        <begin position="211"/>
        <end position="234"/>
    </location>
</feature>
<dbReference type="GO" id="GO:0006891">
    <property type="term" value="P:intra-Golgi vesicle-mediated transport"/>
    <property type="evidence" value="ECO:0007669"/>
    <property type="project" value="InterPro"/>
</dbReference>
<dbReference type="EMBL" id="RSCE01000003">
    <property type="protein sequence ID" value="RSH84132.1"/>
    <property type="molecule type" value="Genomic_DNA"/>
</dbReference>
<dbReference type="Pfam" id="PF10392">
    <property type="entry name" value="COG5_N"/>
    <property type="match status" value="1"/>
</dbReference>
<feature type="domain" description="Conserved oligomeric Golgi complex subunit 5 N-terminal" evidence="6">
    <location>
        <begin position="24"/>
        <end position="167"/>
    </location>
</feature>
<dbReference type="OrthoDB" id="18786at2759"/>
<evidence type="ECO:0000259" key="7">
    <source>
        <dbReference type="Pfam" id="PF20649"/>
    </source>
</evidence>
<reference evidence="8 9" key="1">
    <citation type="submission" date="2018-11" db="EMBL/GenBank/DDBJ databases">
        <title>Genome sequence of Apiotrichum porosum DSM 27194.</title>
        <authorList>
            <person name="Aliyu H."/>
            <person name="Gorte O."/>
            <person name="Ochsenreither K."/>
        </authorList>
    </citation>
    <scope>NUCLEOTIDE SEQUENCE [LARGE SCALE GENOMIC DNA]</scope>
    <source>
        <strain evidence="8 9">DSM 27194</strain>
    </source>
</reference>
<feature type="region of interest" description="Disordered" evidence="5">
    <location>
        <begin position="43"/>
        <end position="65"/>
    </location>
</feature>
<dbReference type="Proteomes" id="UP000279236">
    <property type="component" value="Unassembled WGS sequence"/>
</dbReference>
<dbReference type="RefSeq" id="XP_028477580.1">
    <property type="nucleotide sequence ID" value="XM_028621128.1"/>
</dbReference>
<evidence type="ECO:0000256" key="1">
    <source>
        <dbReference type="ARBA" id="ARBA00004395"/>
    </source>
</evidence>
<comment type="caution">
    <text evidence="8">The sequence shown here is derived from an EMBL/GenBank/DDBJ whole genome shotgun (WGS) entry which is preliminary data.</text>
</comment>
<protein>
    <recommendedName>
        <fullName evidence="2">Conserved oligomeric Golgi complex subunit 5</fullName>
    </recommendedName>
</protein>
<name>A0A427XZ94_9TREE</name>
<evidence type="ECO:0000313" key="8">
    <source>
        <dbReference type="EMBL" id="RSH84132.1"/>
    </source>
</evidence>
<keyword evidence="9" id="KW-1185">Reference proteome</keyword>
<evidence type="ECO:0000256" key="5">
    <source>
        <dbReference type="SAM" id="MobiDB-lite"/>
    </source>
</evidence>
<dbReference type="InterPro" id="IPR019465">
    <property type="entry name" value="Cog5"/>
</dbReference>
<dbReference type="GO" id="GO:0000139">
    <property type="term" value="C:Golgi membrane"/>
    <property type="evidence" value="ECO:0007669"/>
    <property type="project" value="UniProtKB-SubCell"/>
</dbReference>
<dbReference type="InterPro" id="IPR049176">
    <property type="entry name" value="COG5_N"/>
</dbReference>
<organism evidence="8 9">
    <name type="scientific">Apiotrichum porosum</name>
    <dbReference type="NCBI Taxonomy" id="105984"/>
    <lineage>
        <taxon>Eukaryota</taxon>
        <taxon>Fungi</taxon>
        <taxon>Dikarya</taxon>
        <taxon>Basidiomycota</taxon>
        <taxon>Agaricomycotina</taxon>
        <taxon>Tremellomycetes</taxon>
        <taxon>Trichosporonales</taxon>
        <taxon>Trichosporonaceae</taxon>
        <taxon>Apiotrichum</taxon>
    </lineage>
</organism>
<gene>
    <name evidence="8" type="ORF">EHS24_005635</name>
</gene>
<dbReference type="PANTHER" id="PTHR13228:SF3">
    <property type="entry name" value="CONSERVED OLIGOMERIC GOLGI COMPLEX SUBUNIT 5"/>
    <property type="match status" value="1"/>
</dbReference>
<dbReference type="Pfam" id="PF20649">
    <property type="entry name" value="COG5_C"/>
    <property type="match status" value="1"/>
</dbReference>
<evidence type="ECO:0000313" key="9">
    <source>
        <dbReference type="Proteomes" id="UP000279236"/>
    </source>
</evidence>
<comment type="subcellular location">
    <subcellularLocation>
        <location evidence="1">Golgi apparatus membrane</location>
        <topology evidence="1">Peripheral membrane protein</topology>
    </subcellularLocation>
</comment>